<dbReference type="AlphaFoldDB" id="E6W3I2"/>
<dbReference type="InterPro" id="IPR049811">
    <property type="entry name" value="MJ1673-like_dom"/>
</dbReference>
<gene>
    <name evidence="1" type="ordered locus">Selin_1040</name>
</gene>
<dbReference type="STRING" id="653733.Selin_1040"/>
<dbReference type="NCBIfam" id="NF040559">
    <property type="entry name" value="CAS_Csx20"/>
    <property type="match status" value="1"/>
</dbReference>
<dbReference type="RefSeq" id="WP_013505656.1">
    <property type="nucleotide sequence ID" value="NC_014836.1"/>
</dbReference>
<dbReference type="EMBL" id="CP002432">
    <property type="protein sequence ID" value="ADU65775.1"/>
    <property type="molecule type" value="Genomic_DNA"/>
</dbReference>
<dbReference type="HOGENOM" id="CLU_159273_0_0_0"/>
<organism evidence="1 2">
    <name type="scientific">Desulfurispirillum indicum (strain ATCC BAA-1389 / DSM 22839 / S5)</name>
    <dbReference type="NCBI Taxonomy" id="653733"/>
    <lineage>
        <taxon>Bacteria</taxon>
        <taxon>Pseudomonadati</taxon>
        <taxon>Chrysiogenota</taxon>
        <taxon>Chrysiogenia</taxon>
        <taxon>Chrysiogenales</taxon>
        <taxon>Chrysiogenaceae</taxon>
        <taxon>Desulfurispirillum</taxon>
    </lineage>
</organism>
<dbReference type="KEGG" id="din:Selin_1040"/>
<protein>
    <submittedName>
        <fullName evidence="1">Uncharacterized protein</fullName>
    </submittedName>
</protein>
<dbReference type="OrthoDB" id="9811802at2"/>
<evidence type="ECO:0000313" key="1">
    <source>
        <dbReference type="EMBL" id="ADU65775.1"/>
    </source>
</evidence>
<keyword evidence="2" id="KW-1185">Reference proteome</keyword>
<name>E6W3I2_DESIS</name>
<dbReference type="InParanoid" id="E6W3I2"/>
<dbReference type="eggNOG" id="ENOG5032UF4">
    <property type="taxonomic scope" value="Bacteria"/>
</dbReference>
<reference evidence="1 2" key="1">
    <citation type="submission" date="2010-12" db="EMBL/GenBank/DDBJ databases">
        <title>Complete sequence of Desulfurispirillum indicum S5.</title>
        <authorList>
            <consortium name="US DOE Joint Genome Institute"/>
            <person name="Lucas S."/>
            <person name="Copeland A."/>
            <person name="Lapidus A."/>
            <person name="Cheng J.-F."/>
            <person name="Goodwin L."/>
            <person name="Pitluck S."/>
            <person name="Chertkov O."/>
            <person name="Held B."/>
            <person name="Detter J.C."/>
            <person name="Han C."/>
            <person name="Tapia R."/>
            <person name="Land M."/>
            <person name="Hauser L."/>
            <person name="Kyrpides N."/>
            <person name="Ivanova N."/>
            <person name="Mikhailova N."/>
            <person name="Haggblom M."/>
            <person name="Rauschenbach I."/>
            <person name="Bini E."/>
            <person name="Woyke T."/>
        </authorList>
    </citation>
    <scope>NUCLEOTIDE SEQUENCE [LARGE SCALE GENOMIC DNA]</scope>
    <source>
        <strain evidence="2">ATCC BAA-1389 / DSM 22839 / S5</strain>
    </source>
</reference>
<dbReference type="Proteomes" id="UP000002572">
    <property type="component" value="Chromosome"/>
</dbReference>
<proteinExistence type="predicted"/>
<evidence type="ECO:0000313" key="2">
    <source>
        <dbReference type="Proteomes" id="UP000002572"/>
    </source>
</evidence>
<accession>E6W3I2</accession>
<sequence length="127" mass="14336">MKTLYLLFSHRLTAEQERDARASLGVVSFVPLPPELQQLWSNLPPELEDIRPLLEPVKQWLTANARPGDMALVTGDFGATWDLVNFCHSTGITPLYSTSRRVVAEERDAGGAVVKKSLFAHVRFRRY</sequence>